<dbReference type="Proteomes" id="UP000221165">
    <property type="component" value="Unassembled WGS sequence"/>
</dbReference>
<dbReference type="EMBL" id="MIGC01001157">
    <property type="protein sequence ID" value="PHJ23379.1"/>
    <property type="molecule type" value="Genomic_DNA"/>
</dbReference>
<accession>A0A2C6L578</accession>
<dbReference type="RefSeq" id="XP_067925055.1">
    <property type="nucleotide sequence ID" value="XM_068062979.1"/>
</dbReference>
<evidence type="ECO:0000259" key="1">
    <source>
        <dbReference type="Pfam" id="PF18161"/>
    </source>
</evidence>
<feature type="domain" description="ISP1 C-terminal" evidence="1">
    <location>
        <begin position="4"/>
        <end position="85"/>
    </location>
</feature>
<reference evidence="2 3" key="1">
    <citation type="journal article" date="2017" name="Int. J. Parasitol.">
        <title>The genome of the protozoan parasite Cystoisospora suis and a reverse vaccinology approach to identify vaccine candidates.</title>
        <authorList>
            <person name="Palmieri N."/>
            <person name="Shrestha A."/>
            <person name="Ruttkowski B."/>
            <person name="Beck T."/>
            <person name="Vogl C."/>
            <person name="Tomley F."/>
            <person name="Blake D.P."/>
            <person name="Joachim A."/>
        </authorList>
    </citation>
    <scope>NUCLEOTIDE SEQUENCE [LARGE SCALE GENOMIC DNA]</scope>
    <source>
        <strain evidence="2 3">Wien I</strain>
    </source>
</reference>
<dbReference type="OrthoDB" id="328671at2759"/>
<gene>
    <name evidence="2" type="ORF">CSUI_002780</name>
</gene>
<organism evidence="2 3">
    <name type="scientific">Cystoisospora suis</name>
    <dbReference type="NCBI Taxonomy" id="483139"/>
    <lineage>
        <taxon>Eukaryota</taxon>
        <taxon>Sar</taxon>
        <taxon>Alveolata</taxon>
        <taxon>Apicomplexa</taxon>
        <taxon>Conoidasida</taxon>
        <taxon>Coccidia</taxon>
        <taxon>Eucoccidiorida</taxon>
        <taxon>Eimeriorina</taxon>
        <taxon>Sarcocystidae</taxon>
        <taxon>Cystoisospora</taxon>
    </lineage>
</organism>
<dbReference type="AlphaFoldDB" id="A0A2C6L578"/>
<dbReference type="InterPro" id="IPR041316">
    <property type="entry name" value="ISP1_C"/>
</dbReference>
<dbReference type="VEuPathDB" id="ToxoDB:CSUI_002780"/>
<evidence type="ECO:0000313" key="2">
    <source>
        <dbReference type="EMBL" id="PHJ23379.1"/>
    </source>
</evidence>
<sequence length="113" mass="12318">MDRHGNSIRCVVKLNKMRTALLLLSGDKGRTVPLQEIRSIFYGDELKRLDAFEADNTACVAVYLVSGSALPIVFPSEDQKFQFLDGVESLQFAFTSQGTAPAGESAAKSYAAR</sequence>
<dbReference type="Pfam" id="PF18161">
    <property type="entry name" value="ISP1_C"/>
    <property type="match status" value="1"/>
</dbReference>
<name>A0A2C6L578_9APIC</name>
<protein>
    <submittedName>
        <fullName evidence="2">Imc subcompartment protein isp4</fullName>
    </submittedName>
</protein>
<proteinExistence type="predicted"/>
<evidence type="ECO:0000313" key="3">
    <source>
        <dbReference type="Proteomes" id="UP000221165"/>
    </source>
</evidence>
<dbReference type="Gene3D" id="2.30.29.30">
    <property type="entry name" value="Pleckstrin-homology domain (PH domain)/Phosphotyrosine-binding domain (PTB)"/>
    <property type="match status" value="1"/>
</dbReference>
<dbReference type="InterPro" id="IPR011993">
    <property type="entry name" value="PH-like_dom_sf"/>
</dbReference>
<comment type="caution">
    <text evidence="2">The sequence shown here is derived from an EMBL/GenBank/DDBJ whole genome shotgun (WGS) entry which is preliminary data.</text>
</comment>
<dbReference type="GeneID" id="94426190"/>
<keyword evidence="3" id="KW-1185">Reference proteome</keyword>